<keyword evidence="2" id="KW-1185">Reference proteome</keyword>
<protein>
    <submittedName>
        <fullName evidence="1">Uncharacterized protein</fullName>
    </submittedName>
</protein>
<evidence type="ECO:0000313" key="2">
    <source>
        <dbReference type="Proteomes" id="UP000825729"/>
    </source>
</evidence>
<dbReference type="AlphaFoldDB" id="A0AAV7EIM2"/>
<name>A0AAV7EIM2_ARIFI</name>
<proteinExistence type="predicted"/>
<sequence>MRGTQFIGFHGHLCEKTLLPSVRFDRSFRIDSIRPSIYNQLDLMDQINNRVNQRWWWWEAESPPRDSCKILHDCALEWVKGYRFGLLRENGKEVKVGKSGKPLYGMLFCEAFSILGHEPEFWKKDGVNIVGVTKDHTRNFETMITGSQIVGQNWWYYYYYSMSLCACNLQMGREVDCRIDLQGNLSAMIEQETEQETRHNGRSRSFAWSPHPVLKLGASPMLNSDLEMYRRRRVTDTDRGRRCKKQSVVLPAHRVSTNPASPYLFFKRQRCPDKALLSFTSPRV</sequence>
<dbReference type="EMBL" id="JAINDJ010000005">
    <property type="protein sequence ID" value="KAG9448281.1"/>
    <property type="molecule type" value="Genomic_DNA"/>
</dbReference>
<comment type="caution">
    <text evidence="1">The sequence shown here is derived from an EMBL/GenBank/DDBJ whole genome shotgun (WGS) entry which is preliminary data.</text>
</comment>
<gene>
    <name evidence="1" type="ORF">H6P81_014409</name>
</gene>
<reference evidence="1 2" key="1">
    <citation type="submission" date="2021-07" db="EMBL/GenBank/DDBJ databases">
        <title>The Aristolochia fimbriata genome: insights into angiosperm evolution, floral development and chemical biosynthesis.</title>
        <authorList>
            <person name="Jiao Y."/>
        </authorList>
    </citation>
    <scope>NUCLEOTIDE SEQUENCE [LARGE SCALE GENOMIC DNA]</scope>
    <source>
        <strain evidence="1">IBCAS-2021</strain>
        <tissue evidence="1">Leaf</tissue>
    </source>
</reference>
<organism evidence="1 2">
    <name type="scientific">Aristolochia fimbriata</name>
    <name type="common">White veined hardy Dutchman's pipe vine</name>
    <dbReference type="NCBI Taxonomy" id="158543"/>
    <lineage>
        <taxon>Eukaryota</taxon>
        <taxon>Viridiplantae</taxon>
        <taxon>Streptophyta</taxon>
        <taxon>Embryophyta</taxon>
        <taxon>Tracheophyta</taxon>
        <taxon>Spermatophyta</taxon>
        <taxon>Magnoliopsida</taxon>
        <taxon>Magnoliidae</taxon>
        <taxon>Piperales</taxon>
        <taxon>Aristolochiaceae</taxon>
        <taxon>Aristolochia</taxon>
    </lineage>
</organism>
<evidence type="ECO:0000313" key="1">
    <source>
        <dbReference type="EMBL" id="KAG9448281.1"/>
    </source>
</evidence>
<dbReference type="Proteomes" id="UP000825729">
    <property type="component" value="Unassembled WGS sequence"/>
</dbReference>
<accession>A0AAV7EIM2</accession>